<protein>
    <submittedName>
        <fullName evidence="12">mRNA-decapping enzyme 2, putative (DCP2)</fullName>
    </submittedName>
</protein>
<evidence type="ECO:0000256" key="4">
    <source>
        <dbReference type="ARBA" id="ARBA00022490"/>
    </source>
</evidence>
<feature type="compositionally biased region" description="Basic and acidic residues" evidence="10">
    <location>
        <begin position="1246"/>
        <end position="1263"/>
    </location>
</feature>
<evidence type="ECO:0000256" key="5">
    <source>
        <dbReference type="ARBA" id="ARBA00022664"/>
    </source>
</evidence>
<evidence type="ECO:0000256" key="10">
    <source>
        <dbReference type="SAM" id="MobiDB-lite"/>
    </source>
</evidence>
<feature type="region of interest" description="Disordered" evidence="10">
    <location>
        <begin position="1245"/>
        <end position="1266"/>
    </location>
</feature>
<name>A0A1A8ZTB2_PLAOA</name>
<evidence type="ECO:0000256" key="8">
    <source>
        <dbReference type="ARBA" id="ARBA00022884"/>
    </source>
</evidence>
<evidence type="ECO:0000313" key="14">
    <source>
        <dbReference type="Proteomes" id="UP000078550"/>
    </source>
</evidence>
<keyword evidence="4" id="KW-0963">Cytoplasm</keyword>
<accession>A0A1A8ZTB2</accession>
<keyword evidence="6" id="KW-0479">Metal-binding</keyword>
<dbReference type="GO" id="GO:0000184">
    <property type="term" value="P:nuclear-transcribed mRNA catabolic process, nonsense-mediated decay"/>
    <property type="evidence" value="ECO:0007669"/>
    <property type="project" value="InterPro"/>
</dbReference>
<feature type="domain" description="Nudix hydrolase" evidence="11">
    <location>
        <begin position="134"/>
        <end position="262"/>
    </location>
</feature>
<dbReference type="InterPro" id="IPR007722">
    <property type="entry name" value="DCP2_BoxA"/>
</dbReference>
<dbReference type="EMBL" id="FLRE01000188">
    <property type="protein sequence ID" value="SBT47616.1"/>
    <property type="molecule type" value="Genomic_DNA"/>
</dbReference>
<dbReference type="GO" id="GO:0006397">
    <property type="term" value="P:mRNA processing"/>
    <property type="evidence" value="ECO:0007669"/>
    <property type="project" value="UniProtKB-KW"/>
</dbReference>
<dbReference type="PANTHER" id="PTHR23114">
    <property type="entry name" value="M7GPPPN-MRNA HYDROLASE"/>
    <property type="match status" value="1"/>
</dbReference>
<dbReference type="GO" id="GO:0003723">
    <property type="term" value="F:RNA binding"/>
    <property type="evidence" value="ECO:0007669"/>
    <property type="project" value="UniProtKB-KW"/>
</dbReference>
<dbReference type="InterPro" id="IPR015797">
    <property type="entry name" value="NUDIX_hydrolase-like_dom_sf"/>
</dbReference>
<feature type="compositionally biased region" description="Polar residues" evidence="10">
    <location>
        <begin position="1184"/>
        <end position="1193"/>
    </location>
</feature>
<feature type="region of interest" description="Disordered" evidence="10">
    <location>
        <begin position="451"/>
        <end position="482"/>
    </location>
</feature>
<dbReference type="InterPro" id="IPR000086">
    <property type="entry name" value="NUDIX_hydrolase_dom"/>
</dbReference>
<dbReference type="InterPro" id="IPR020084">
    <property type="entry name" value="NUDIX_hydrolase_CS"/>
</dbReference>
<evidence type="ECO:0000313" key="12">
    <source>
        <dbReference type="EMBL" id="SBT47068.1"/>
    </source>
</evidence>
<dbReference type="PROSITE" id="PS51462">
    <property type="entry name" value="NUDIX"/>
    <property type="match status" value="1"/>
</dbReference>
<dbReference type="PROSITE" id="PS00893">
    <property type="entry name" value="NUDIX_BOX"/>
    <property type="match status" value="1"/>
</dbReference>
<gene>
    <name evidence="12" type="ORF">POVWA1_055000</name>
    <name evidence="13" type="ORF">POVWA2_054360</name>
</gene>
<feature type="compositionally biased region" description="Basic and acidic residues" evidence="10">
    <location>
        <begin position="1438"/>
        <end position="1448"/>
    </location>
</feature>
<keyword evidence="9" id="KW-0464">Manganese</keyword>
<dbReference type="InterPro" id="IPR036189">
    <property type="entry name" value="DCP2_BoxA_sf"/>
</dbReference>
<evidence type="ECO:0000256" key="2">
    <source>
        <dbReference type="ARBA" id="ARBA00004496"/>
    </source>
</evidence>
<dbReference type="GO" id="GO:0005737">
    <property type="term" value="C:cytoplasm"/>
    <property type="evidence" value="ECO:0007669"/>
    <property type="project" value="UniProtKB-SubCell"/>
</dbReference>
<comment type="cofactor">
    <cofactor evidence="1">
        <name>Mn(2+)</name>
        <dbReference type="ChEBI" id="CHEBI:29035"/>
    </cofactor>
</comment>
<feature type="region of interest" description="Disordered" evidence="10">
    <location>
        <begin position="1423"/>
        <end position="1450"/>
    </location>
</feature>
<evidence type="ECO:0000256" key="7">
    <source>
        <dbReference type="ARBA" id="ARBA00022801"/>
    </source>
</evidence>
<feature type="region of interest" description="Disordered" evidence="10">
    <location>
        <begin position="1174"/>
        <end position="1218"/>
    </location>
</feature>
<evidence type="ECO:0000256" key="9">
    <source>
        <dbReference type="ARBA" id="ARBA00023211"/>
    </source>
</evidence>
<comment type="subcellular location">
    <subcellularLocation>
        <location evidence="2">Cytoplasm</location>
    </subcellularLocation>
</comment>
<dbReference type="GO" id="GO:0000290">
    <property type="term" value="P:deadenylation-dependent decapping of nuclear-transcribed mRNA"/>
    <property type="evidence" value="ECO:0007669"/>
    <property type="project" value="InterPro"/>
</dbReference>
<dbReference type="GO" id="GO:0030145">
    <property type="term" value="F:manganese ion binding"/>
    <property type="evidence" value="ECO:0007669"/>
    <property type="project" value="InterPro"/>
</dbReference>
<keyword evidence="15" id="KW-1185">Reference proteome</keyword>
<organism evidence="12 15">
    <name type="scientific">Plasmodium ovale wallikeri</name>
    <dbReference type="NCBI Taxonomy" id="864142"/>
    <lineage>
        <taxon>Eukaryota</taxon>
        <taxon>Sar</taxon>
        <taxon>Alveolata</taxon>
        <taxon>Apicomplexa</taxon>
        <taxon>Aconoidasida</taxon>
        <taxon>Haemosporida</taxon>
        <taxon>Plasmodiidae</taxon>
        <taxon>Plasmodium</taxon>
        <taxon>Plasmodium (Plasmodium)</taxon>
    </lineage>
</organism>
<dbReference type="Proteomes" id="UP000078555">
    <property type="component" value="Unassembled WGS sequence"/>
</dbReference>
<evidence type="ECO:0000313" key="15">
    <source>
        <dbReference type="Proteomes" id="UP000078555"/>
    </source>
</evidence>
<reference evidence="12" key="1">
    <citation type="submission" date="2016-05" db="EMBL/GenBank/DDBJ databases">
        <authorList>
            <person name="Lavstsen T."/>
            <person name="Jespersen J.S."/>
        </authorList>
    </citation>
    <scope>NUCLEOTIDE SEQUENCE [LARGE SCALE GENOMIC DNA]</scope>
</reference>
<evidence type="ECO:0000259" key="11">
    <source>
        <dbReference type="PROSITE" id="PS51462"/>
    </source>
</evidence>
<dbReference type="FunFam" id="3.90.79.10:FF:000045">
    <property type="entry name" value="mRNA-decapping enzyme 2"/>
    <property type="match status" value="1"/>
</dbReference>
<dbReference type="SUPFAM" id="SSF55811">
    <property type="entry name" value="Nudix"/>
    <property type="match status" value="1"/>
</dbReference>
<dbReference type="CDD" id="cd03672">
    <property type="entry name" value="NUDIX_Dcp2p_Nudt20"/>
    <property type="match status" value="1"/>
</dbReference>
<dbReference type="PANTHER" id="PTHR23114:SF17">
    <property type="entry name" value="M7GPPPN-MRNA HYDROLASE"/>
    <property type="match status" value="1"/>
</dbReference>
<evidence type="ECO:0000313" key="13">
    <source>
        <dbReference type="EMBL" id="SBT47616.1"/>
    </source>
</evidence>
<evidence type="ECO:0000256" key="6">
    <source>
        <dbReference type="ARBA" id="ARBA00022723"/>
    </source>
</evidence>
<comment type="similarity">
    <text evidence="3">Belongs to the Nudix hydrolase family. DCP2 subfamily.</text>
</comment>
<keyword evidence="7" id="KW-0378">Hydrolase</keyword>
<dbReference type="Pfam" id="PF05026">
    <property type="entry name" value="DCP2"/>
    <property type="match status" value="1"/>
</dbReference>
<feature type="region of interest" description="Disordered" evidence="10">
    <location>
        <begin position="1"/>
        <end position="22"/>
    </location>
</feature>
<sequence length="1470" mass="166315">MNLIKGTNNKLHKNSQNRYSNNNTKCTKIFSAHRIKQLAKDKKLLDDALLDCYGRFIALLPEFLLKDHVHLYFQIQEAYWWYDDMWQDKYPDKLPKLSLKTFGYLICDDCPILKKYVPRSAHEKFSLNWRRYCRTIPLRGAILLNHNLKKCLLVKGWSTDSWSFPKGKVDELEEDSVCACREIYEEIGIDIFPYIDEQVYIETHIEDQPIKLFIIPGVKEDTKFQPKTRKEIGAIRWFEIEKLLQYKDLKDKKDCIFENKKERINIWFVCPFIPNLIKWINVFKKNINRLGIKENTYAAGCILAYKYQITGIEQNVMKSLQNVDFDSKEMETIGLLKSEDDLEEYVDDAEKLYKEVNTQMTNGENSIISEKKAIAHKYVNNSMKTNEQNGLFDHQKKIDISSTTEGMDHNVPNQHANGLYNNIVQVLFKGVKDPNGTAHVHNSVESDKHAIGSSGICKGSFRENKTQRTNDQQNHSNNRDATLHNERRSIAKKEIEAIEDSNIIVTNNNYKNSKQIASNISKGKRGEVEESILSLIESGTIGNKKVYEHVDCMPVLVNSFERINFIKNNLVLNSSAHNLKDMVNHLESSENCAVENSANVNKSIDASKKSVAKNENNKTSIHVDVVDSTGIILRQDRARMEKGYYMFERDPQSTGKNAGTNFANSGSKNACNDVNLVAVSSNPQVSISSNTSSNNKLYYENKKSGYMSKVQNLNHAPMKSIDFNFYERSYRYNFNKVRTGHLSALRLKEVGLRSFDDQDMDKRKNFRLSVYASKGKLNNGKKNFYAYKKGLMKNTFHSLDDASVYYVPIRKKASDACNDKTFGHNHANGWSVEDMFKLNEEKFGVHSTYNIEDYTTPLVCIEDSMNKHNRSGPNKNGYKQHFPGGKSGTHFGTEVSKCAGGTSSRMKEDDSGKTCDSTKLIDNMHIAEVDSEVHNNRNSLQKSNAPPKLDIHEKDHKHAIISTDAPFECAKKSISSISSNISGSSSKGSHFFSNGLIRESFAKNVIDRNSVYLHSEQKGSALNSGGKQVGSTKTGSCATISGSISTLNINAIMNVNGCSAMNDSEKDFNRISKSSNVASDKVNKRIEWKSNGGINNVSICNGKDNYNSNDITKGNISNQIVQNIDSPLGGSGIVDNNNVQINKYSSHDIGSVMHKKASREKGCLQWKGGDGSCGHGGGGEGGNLKNSGVQAISKSRRDQNGKSSSGVHHKSSNNYDVNCIKVKRNNNPVNKTSKSEYRNNIIDITNDNRKTPNKEFRRNDQRGTQKCNHSLGFSAKNNIKRGGKQVSKHVIEKKEDLYSSGENKNGFEHMEENRTMLGNAKIQSEEPGKFLLQLIKGTSNPEITNENSRNSVNSENPNVILESKVKCLSEKDILNKFYNHHNDEKTKKDAEEQLSKDNIFPFKSDMHHPSENDSLLSTVKNLERTNKNRRNLSKTYRSSKEEGNGKEENFDEMGMMEQLWKHLNSYDPFE</sequence>
<dbReference type="Proteomes" id="UP000078550">
    <property type="component" value="Unassembled WGS sequence"/>
</dbReference>
<dbReference type="InterPro" id="IPR044099">
    <property type="entry name" value="Dcp2_NUDIX"/>
</dbReference>
<keyword evidence="5" id="KW-0507">mRNA processing</keyword>
<dbReference type="Gene3D" id="3.90.79.10">
    <property type="entry name" value="Nucleoside Triphosphate Pyrophosphohydrolase"/>
    <property type="match status" value="1"/>
</dbReference>
<proteinExistence type="inferred from homology"/>
<dbReference type="EMBL" id="FLRD01000143">
    <property type="protein sequence ID" value="SBT47068.1"/>
    <property type="molecule type" value="Genomic_DNA"/>
</dbReference>
<reference evidence="14 15" key="2">
    <citation type="submission" date="2016-05" db="EMBL/GenBank/DDBJ databases">
        <authorList>
            <person name="Naeem Raeece"/>
        </authorList>
    </citation>
    <scope>NUCLEOTIDE SEQUENCE [LARGE SCALE GENOMIC DNA]</scope>
</reference>
<keyword evidence="8" id="KW-0694">RNA-binding</keyword>
<evidence type="ECO:0000256" key="3">
    <source>
        <dbReference type="ARBA" id="ARBA00005279"/>
    </source>
</evidence>
<dbReference type="SUPFAM" id="SSF140586">
    <property type="entry name" value="Dcp2 domain-like"/>
    <property type="match status" value="1"/>
</dbReference>
<dbReference type="GO" id="GO:0140933">
    <property type="term" value="F:5'-(N(7)-methylguanosine 5'-triphospho)-[mRNA] hydrolase activity"/>
    <property type="evidence" value="ECO:0007669"/>
    <property type="project" value="InterPro"/>
</dbReference>
<dbReference type="Pfam" id="PF00293">
    <property type="entry name" value="NUDIX"/>
    <property type="match status" value="1"/>
</dbReference>
<evidence type="ECO:0000256" key="1">
    <source>
        <dbReference type="ARBA" id="ARBA00001936"/>
    </source>
</evidence>
<dbReference type="Gene3D" id="1.10.10.1050">
    <property type="entry name" value="Dcp2, box A domain"/>
    <property type="match status" value="1"/>
</dbReference>
<dbReference type="SMART" id="SM01125">
    <property type="entry name" value="DCP2"/>
    <property type="match status" value="1"/>
</dbReference>